<dbReference type="PANTHER" id="PTHR32063:SF24">
    <property type="entry name" value="CATION EFFLUX SYSTEM (ACRB_ACRD_ACRF FAMILY)"/>
    <property type="match status" value="1"/>
</dbReference>
<feature type="non-terminal residue" evidence="2">
    <location>
        <position position="1"/>
    </location>
</feature>
<comment type="caution">
    <text evidence="2">The sequence shown here is derived from an EMBL/GenBank/DDBJ whole genome shotgun (WGS) entry which is preliminary data.</text>
</comment>
<evidence type="ECO:0000256" key="1">
    <source>
        <dbReference type="SAM" id="Phobius"/>
    </source>
</evidence>
<dbReference type="Gene3D" id="1.20.1640.10">
    <property type="entry name" value="Multidrug efflux transporter AcrB transmembrane domain"/>
    <property type="match status" value="1"/>
</dbReference>
<keyword evidence="1" id="KW-0812">Transmembrane</keyword>
<proteinExistence type="predicted"/>
<gene>
    <name evidence="2" type="ORF">QDH73_09410</name>
</gene>
<feature type="transmembrane region" description="Helical" evidence="1">
    <location>
        <begin position="41"/>
        <end position="67"/>
    </location>
</feature>
<dbReference type="InterPro" id="IPR001036">
    <property type="entry name" value="Acrflvin-R"/>
</dbReference>
<protein>
    <submittedName>
        <fullName evidence="2">Efflux RND transporter permease subunit</fullName>
    </submittedName>
</protein>
<evidence type="ECO:0000313" key="3">
    <source>
        <dbReference type="Proteomes" id="UP001242314"/>
    </source>
</evidence>
<dbReference type="EMBL" id="JASGWX010000007">
    <property type="protein sequence ID" value="MDP4484230.1"/>
    <property type="molecule type" value="Genomic_DNA"/>
</dbReference>
<dbReference type="RefSeq" id="WP_307734227.1">
    <property type="nucleotide sequence ID" value="NZ_JASGWX010000007.1"/>
</dbReference>
<dbReference type="Pfam" id="PF00873">
    <property type="entry name" value="ACR_tran"/>
    <property type="match status" value="1"/>
</dbReference>
<keyword evidence="1" id="KW-1133">Transmembrane helix</keyword>
<keyword evidence="1" id="KW-0472">Membrane</keyword>
<sequence>AVFEGATSRLRPVLMTAITSALGLIPMLMSNGVGAEIQRPLASVIVGGLVTATLLTLFVLPVLYRWFSEKKIKELSR</sequence>
<keyword evidence="3" id="KW-1185">Reference proteome</keyword>
<name>A0ABT9GEC4_9GAMM</name>
<reference evidence="2 3" key="1">
    <citation type="submission" date="2023-04" db="EMBL/GenBank/DDBJ databases">
        <title>Novel Pseudoalteromonas species isolated from Pacific coral.</title>
        <authorList>
            <person name="Videau P."/>
            <person name="Shlafstein M.D."/>
            <person name="Oline D.K."/>
            <person name="Strangman W.K."/>
            <person name="Hahnke R.L."/>
            <person name="Saw J.H."/>
            <person name="Ushijima B."/>
        </authorList>
    </citation>
    <scope>NUCLEOTIDE SEQUENCE [LARGE SCALE GENOMIC DNA]</scope>
    <source>
        <strain evidence="2 3">LMG 14908</strain>
    </source>
</reference>
<accession>A0ABT9GEC4</accession>
<dbReference type="PANTHER" id="PTHR32063">
    <property type="match status" value="1"/>
</dbReference>
<evidence type="ECO:0000313" key="2">
    <source>
        <dbReference type="EMBL" id="MDP4484230.1"/>
    </source>
</evidence>
<feature type="transmembrane region" description="Helical" evidence="1">
    <location>
        <begin position="12"/>
        <end position="29"/>
    </location>
</feature>
<dbReference type="Proteomes" id="UP001242314">
    <property type="component" value="Unassembled WGS sequence"/>
</dbReference>
<dbReference type="SUPFAM" id="SSF82866">
    <property type="entry name" value="Multidrug efflux transporter AcrB transmembrane domain"/>
    <property type="match status" value="1"/>
</dbReference>
<organism evidence="2 3">
    <name type="scientific">Pseudoalteromonas distincta</name>
    <dbReference type="NCBI Taxonomy" id="77608"/>
    <lineage>
        <taxon>Bacteria</taxon>
        <taxon>Pseudomonadati</taxon>
        <taxon>Pseudomonadota</taxon>
        <taxon>Gammaproteobacteria</taxon>
        <taxon>Alteromonadales</taxon>
        <taxon>Pseudoalteromonadaceae</taxon>
        <taxon>Pseudoalteromonas</taxon>
    </lineage>
</organism>